<protein>
    <submittedName>
        <fullName evidence="1">DUF1045 domain-containing protein</fullName>
    </submittedName>
</protein>
<evidence type="ECO:0000313" key="1">
    <source>
        <dbReference type="EMBL" id="MBI1621373.1"/>
    </source>
</evidence>
<dbReference type="Pfam" id="PF06299">
    <property type="entry name" value="DUF1045"/>
    <property type="match status" value="1"/>
</dbReference>
<gene>
    <name evidence="1" type="ORF">IOD40_11930</name>
</gene>
<dbReference type="InterPro" id="IPR009389">
    <property type="entry name" value="DUF1045"/>
</dbReference>
<sequence>MRYAIYFAPPEESRLNRAAVSWLGRCAFSGNVIAGPASKHLTAAEAAYHTAAARRYGFHATIVAPFTLSPDETEDSLIAALSNYAGQAQGLVIPRLVLKRLDGFFALMPDHQSSELAEFAGDIVRKFNAFGAPLSESEMQRRLASVKTASQRQNLVQWGYPYVFDDFRFHMTLTGRVPDSAAPSVEAAIIDHFGSLIGAPLEIDALALFQEAEPGAPFVIRSFHEVVPQAARKTA</sequence>
<comment type="caution">
    <text evidence="1">The sequence shown here is derived from an EMBL/GenBank/DDBJ whole genome shotgun (WGS) entry which is preliminary data.</text>
</comment>
<evidence type="ECO:0000313" key="2">
    <source>
        <dbReference type="Proteomes" id="UP000601789"/>
    </source>
</evidence>
<organism evidence="1 2">
    <name type="scientific">Aquamicrobium zhengzhouense</name>
    <dbReference type="NCBI Taxonomy" id="2781738"/>
    <lineage>
        <taxon>Bacteria</taxon>
        <taxon>Pseudomonadati</taxon>
        <taxon>Pseudomonadota</taxon>
        <taxon>Alphaproteobacteria</taxon>
        <taxon>Hyphomicrobiales</taxon>
        <taxon>Phyllobacteriaceae</taxon>
        <taxon>Aquamicrobium</taxon>
    </lineage>
</organism>
<dbReference type="RefSeq" id="WP_198476756.1">
    <property type="nucleotide sequence ID" value="NZ_JADGMQ010000007.1"/>
</dbReference>
<reference evidence="1 2" key="1">
    <citation type="submission" date="2020-10" db="EMBL/GenBank/DDBJ databases">
        <title>Aquamicrobium zhengzhouensis sp. nov., a exopolysaccharide producing bacterium isolated from farmland soil.</title>
        <authorList>
            <person name="Wang X."/>
        </authorList>
    </citation>
    <scope>NUCLEOTIDE SEQUENCE [LARGE SCALE GENOMIC DNA]</scope>
    <source>
        <strain evidence="2">cd-1</strain>
    </source>
</reference>
<dbReference type="Proteomes" id="UP000601789">
    <property type="component" value="Unassembled WGS sequence"/>
</dbReference>
<keyword evidence="2" id="KW-1185">Reference proteome</keyword>
<proteinExistence type="predicted"/>
<name>A0ABS0SDJ5_9HYPH</name>
<dbReference type="PIRSF" id="PIRSF033328">
    <property type="entry name" value="Phest_Mll4975"/>
    <property type="match status" value="1"/>
</dbReference>
<accession>A0ABS0SDJ5</accession>
<dbReference type="EMBL" id="JADGMQ010000007">
    <property type="protein sequence ID" value="MBI1621373.1"/>
    <property type="molecule type" value="Genomic_DNA"/>
</dbReference>